<keyword evidence="4 11" id="KW-1134">Transmembrane beta strand</keyword>
<protein>
    <submittedName>
        <fullName evidence="16">TonB-dependent receptor</fullName>
    </submittedName>
</protein>
<dbReference type="InterPro" id="IPR039426">
    <property type="entry name" value="TonB-dep_rcpt-like"/>
</dbReference>
<evidence type="ECO:0000256" key="13">
    <source>
        <dbReference type="SAM" id="SignalP"/>
    </source>
</evidence>
<evidence type="ECO:0000256" key="10">
    <source>
        <dbReference type="ARBA" id="ARBA00023237"/>
    </source>
</evidence>
<evidence type="ECO:0000313" key="16">
    <source>
        <dbReference type="EMBL" id="QSI77752.1"/>
    </source>
</evidence>
<keyword evidence="7 12" id="KW-0798">TonB box</keyword>
<proteinExistence type="inferred from homology"/>
<evidence type="ECO:0000256" key="7">
    <source>
        <dbReference type="ARBA" id="ARBA00023077"/>
    </source>
</evidence>
<dbReference type="InterPro" id="IPR000531">
    <property type="entry name" value="Beta-barrel_TonB"/>
</dbReference>
<dbReference type="SUPFAM" id="SSF56935">
    <property type="entry name" value="Porins"/>
    <property type="match status" value="1"/>
</dbReference>
<keyword evidence="17" id="KW-1185">Reference proteome</keyword>
<gene>
    <name evidence="16" type="ORF">JY500_03605</name>
</gene>
<dbReference type="InterPro" id="IPR036942">
    <property type="entry name" value="Beta-barrel_TonB_sf"/>
</dbReference>
<evidence type="ECO:0000259" key="14">
    <source>
        <dbReference type="Pfam" id="PF00593"/>
    </source>
</evidence>
<keyword evidence="9 16" id="KW-0675">Receptor</keyword>
<dbReference type="EMBL" id="CP071060">
    <property type="protein sequence ID" value="QSI77752.1"/>
    <property type="molecule type" value="Genomic_DNA"/>
</dbReference>
<evidence type="ECO:0000256" key="6">
    <source>
        <dbReference type="ARBA" id="ARBA00022729"/>
    </source>
</evidence>
<keyword evidence="5 11" id="KW-0812">Transmembrane</keyword>
<dbReference type="Pfam" id="PF00593">
    <property type="entry name" value="TonB_dep_Rec_b-barrel"/>
    <property type="match status" value="1"/>
</dbReference>
<evidence type="ECO:0000259" key="15">
    <source>
        <dbReference type="Pfam" id="PF07715"/>
    </source>
</evidence>
<evidence type="ECO:0000256" key="9">
    <source>
        <dbReference type="ARBA" id="ARBA00023170"/>
    </source>
</evidence>
<comment type="subcellular location">
    <subcellularLocation>
        <location evidence="1 11">Cell outer membrane</location>
        <topology evidence="1 11">Multi-pass membrane protein</topology>
    </subcellularLocation>
</comment>
<dbReference type="Gene3D" id="2.40.170.20">
    <property type="entry name" value="TonB-dependent receptor, beta-barrel domain"/>
    <property type="match status" value="1"/>
</dbReference>
<dbReference type="Gene3D" id="2.170.130.10">
    <property type="entry name" value="TonB-dependent receptor, plug domain"/>
    <property type="match status" value="1"/>
</dbReference>
<dbReference type="PROSITE" id="PS52016">
    <property type="entry name" value="TONB_DEPENDENT_REC_3"/>
    <property type="match status" value="1"/>
</dbReference>
<keyword evidence="3 11" id="KW-0813">Transport</keyword>
<evidence type="ECO:0000256" key="1">
    <source>
        <dbReference type="ARBA" id="ARBA00004571"/>
    </source>
</evidence>
<evidence type="ECO:0000256" key="8">
    <source>
        <dbReference type="ARBA" id="ARBA00023136"/>
    </source>
</evidence>
<keyword evidence="6 13" id="KW-0732">Signal</keyword>
<feature type="domain" description="TonB-dependent receptor plug" evidence="15">
    <location>
        <begin position="50"/>
        <end position="153"/>
    </location>
</feature>
<evidence type="ECO:0000256" key="12">
    <source>
        <dbReference type="RuleBase" id="RU003357"/>
    </source>
</evidence>
<evidence type="ECO:0000256" key="5">
    <source>
        <dbReference type="ARBA" id="ARBA00022692"/>
    </source>
</evidence>
<dbReference type="InterPro" id="IPR012910">
    <property type="entry name" value="Plug_dom"/>
</dbReference>
<dbReference type="PANTHER" id="PTHR30069">
    <property type="entry name" value="TONB-DEPENDENT OUTER MEMBRANE RECEPTOR"/>
    <property type="match status" value="1"/>
</dbReference>
<dbReference type="RefSeq" id="WP_206255082.1">
    <property type="nucleotide sequence ID" value="NZ_CP071060.1"/>
</dbReference>
<dbReference type="CDD" id="cd01347">
    <property type="entry name" value="ligand_gated_channel"/>
    <property type="match status" value="1"/>
</dbReference>
<comment type="similarity">
    <text evidence="2 11 12">Belongs to the TonB-dependent receptor family.</text>
</comment>
<sequence length="722" mass="78714">MRVFRLPCWLLIGLAARASAGETRESPAAPDSEPARIVVTGTRDAQAARRDAATAKVIIGREEIEKYGEATVGDLLRRLPGVTVSGAPGSPGEVKMRGLSGAYTQILVDGERIGGHGRNRAGPIDLIPAEMIERIEIVRGGVAEFSAQAVAGTINIVLRDDAGRAQTRLRPGLSEVDGHVSPQIGLQNTGRSGGLSWLFSANANQRDQIADQMRHSLDYDDSGALETEALTHREVTQRTRDASLAPRLTWRLDRANQLSLQLFATHTESEAHGDEHTQALFGTPKAATAHEDSSRERDLWRLGGGWRLRWNDGDTLNLRLGLNGNRERSSTLRNEYDAAGSTSSISDNQTTVREQGSSASLRWAAAEGATHTPAIGAEWTDNRRSEQAATLETGAAAISSNDNLEQRELNAAAYLQDEWRPFETTTLTGGLRREVLHSHTQDSAGAPLIARYGIWAPSLQLAQKFGEAGATVLRSSLARTFRAPRLDDLSGLTVRAPDNSLTRPDRSGNPELRPETAWGFELALERYFDAHSMASANLFTRRITDLIRRELTLGADGRWVSRPVNEGQAQVRGAELEWKLNLTSWLPAGPVLQINGNYTHTQTRDDAGNKLEDTPDQIANLGFEWQPAGPGWKLGGNVNWAHSYTVRLSDQQTRSVGDKTVYDAYVSWAMTRDALLRLSGSNLGGWGSSSRTTAETGGQPVADERIKVAGLPTWQLALELKF</sequence>
<accession>A0ABX7M7M3</accession>
<name>A0ABX7M7M3_9RHOO</name>
<evidence type="ECO:0000256" key="3">
    <source>
        <dbReference type="ARBA" id="ARBA00022448"/>
    </source>
</evidence>
<feature type="chain" id="PRO_5047348881" evidence="13">
    <location>
        <begin position="21"/>
        <end position="722"/>
    </location>
</feature>
<dbReference type="Proteomes" id="UP000663570">
    <property type="component" value="Chromosome"/>
</dbReference>
<dbReference type="PANTHER" id="PTHR30069:SF29">
    <property type="entry name" value="HEMOGLOBIN AND HEMOGLOBIN-HAPTOGLOBIN-BINDING PROTEIN 1-RELATED"/>
    <property type="match status" value="1"/>
</dbReference>
<feature type="domain" description="TonB-dependent receptor-like beta-barrel" evidence="14">
    <location>
        <begin position="289"/>
        <end position="683"/>
    </location>
</feature>
<evidence type="ECO:0000256" key="4">
    <source>
        <dbReference type="ARBA" id="ARBA00022452"/>
    </source>
</evidence>
<feature type="signal peptide" evidence="13">
    <location>
        <begin position="1"/>
        <end position="20"/>
    </location>
</feature>
<evidence type="ECO:0000313" key="17">
    <source>
        <dbReference type="Proteomes" id="UP000663570"/>
    </source>
</evidence>
<evidence type="ECO:0000256" key="11">
    <source>
        <dbReference type="PROSITE-ProRule" id="PRU01360"/>
    </source>
</evidence>
<keyword evidence="8 11" id="KW-0472">Membrane</keyword>
<reference evidence="16 17" key="1">
    <citation type="submission" date="2021-02" db="EMBL/GenBank/DDBJ databases">
        <title>Niveibacterium changnyeongensis HC41.</title>
        <authorList>
            <person name="Kang M."/>
        </authorList>
    </citation>
    <scope>NUCLEOTIDE SEQUENCE [LARGE SCALE GENOMIC DNA]</scope>
    <source>
        <strain evidence="16 17">HC41</strain>
    </source>
</reference>
<dbReference type="InterPro" id="IPR037066">
    <property type="entry name" value="Plug_dom_sf"/>
</dbReference>
<dbReference type="Pfam" id="PF07715">
    <property type="entry name" value="Plug"/>
    <property type="match status" value="1"/>
</dbReference>
<evidence type="ECO:0000256" key="2">
    <source>
        <dbReference type="ARBA" id="ARBA00009810"/>
    </source>
</evidence>
<organism evidence="16 17">
    <name type="scientific">Niveibacterium microcysteis</name>
    <dbReference type="NCBI Taxonomy" id="2811415"/>
    <lineage>
        <taxon>Bacteria</taxon>
        <taxon>Pseudomonadati</taxon>
        <taxon>Pseudomonadota</taxon>
        <taxon>Betaproteobacteria</taxon>
        <taxon>Rhodocyclales</taxon>
        <taxon>Rhodocyclaceae</taxon>
        <taxon>Niveibacterium</taxon>
    </lineage>
</organism>
<keyword evidence="10 11" id="KW-0998">Cell outer membrane</keyword>